<comment type="caution">
    <text evidence="2">The sequence shown here is derived from an EMBL/GenBank/DDBJ whole genome shotgun (WGS) entry which is preliminary data.</text>
</comment>
<dbReference type="Proteomes" id="UP001341840">
    <property type="component" value="Unassembled WGS sequence"/>
</dbReference>
<evidence type="ECO:0000313" key="3">
    <source>
        <dbReference type="Proteomes" id="UP001341840"/>
    </source>
</evidence>
<proteinExistence type="predicted"/>
<name>A0ABU6QMF1_9FABA</name>
<keyword evidence="3" id="KW-1185">Reference proteome</keyword>
<gene>
    <name evidence="2" type="ORF">PIB30_065333</name>
</gene>
<dbReference type="EMBL" id="JASCZI010000650">
    <property type="protein sequence ID" value="MED6112844.1"/>
    <property type="molecule type" value="Genomic_DNA"/>
</dbReference>
<protein>
    <submittedName>
        <fullName evidence="2">Uncharacterized protein</fullName>
    </submittedName>
</protein>
<organism evidence="2 3">
    <name type="scientific">Stylosanthes scabra</name>
    <dbReference type="NCBI Taxonomy" id="79078"/>
    <lineage>
        <taxon>Eukaryota</taxon>
        <taxon>Viridiplantae</taxon>
        <taxon>Streptophyta</taxon>
        <taxon>Embryophyta</taxon>
        <taxon>Tracheophyta</taxon>
        <taxon>Spermatophyta</taxon>
        <taxon>Magnoliopsida</taxon>
        <taxon>eudicotyledons</taxon>
        <taxon>Gunneridae</taxon>
        <taxon>Pentapetalae</taxon>
        <taxon>rosids</taxon>
        <taxon>fabids</taxon>
        <taxon>Fabales</taxon>
        <taxon>Fabaceae</taxon>
        <taxon>Papilionoideae</taxon>
        <taxon>50 kb inversion clade</taxon>
        <taxon>dalbergioids sensu lato</taxon>
        <taxon>Dalbergieae</taxon>
        <taxon>Pterocarpus clade</taxon>
        <taxon>Stylosanthes</taxon>
    </lineage>
</organism>
<reference evidence="2 3" key="1">
    <citation type="journal article" date="2023" name="Plants (Basel)">
        <title>Bridging the Gap: Combining Genomics and Transcriptomics Approaches to Understand Stylosanthes scabra, an Orphan Legume from the Brazilian Caatinga.</title>
        <authorList>
            <person name="Ferreira-Neto J.R.C."/>
            <person name="da Silva M.D."/>
            <person name="Binneck E."/>
            <person name="de Melo N.F."/>
            <person name="da Silva R.H."/>
            <person name="de Melo A.L.T.M."/>
            <person name="Pandolfi V."/>
            <person name="Bustamante F.O."/>
            <person name="Brasileiro-Vidal A.C."/>
            <person name="Benko-Iseppon A.M."/>
        </authorList>
    </citation>
    <scope>NUCLEOTIDE SEQUENCE [LARGE SCALE GENOMIC DNA]</scope>
    <source>
        <tissue evidence="2">Leaves</tissue>
    </source>
</reference>
<evidence type="ECO:0000313" key="2">
    <source>
        <dbReference type="EMBL" id="MED6112844.1"/>
    </source>
</evidence>
<evidence type="ECO:0000256" key="1">
    <source>
        <dbReference type="SAM" id="MobiDB-lite"/>
    </source>
</evidence>
<sequence>MEGEESFIALVHHDGIIKYRTKEGVRFTDKNPTNLFITKRTRLRYLQHSVLRKLGFDGRKRVSMIYYRIPISVVADGVKYVYFAIEGEADENVGDLGHHRSFGEQVVAMLSTPQLVSPQAVERVPDPLVEEALRPDDSDDEKAFIEGDSDNGSDLVPTQQGSASSSGTQQYPPHLSNVNLDALFGHGRRDGDSSSSTQAS</sequence>
<feature type="compositionally biased region" description="Low complexity" evidence="1">
    <location>
        <begin position="158"/>
        <end position="170"/>
    </location>
</feature>
<feature type="compositionally biased region" description="Basic and acidic residues" evidence="1">
    <location>
        <begin position="132"/>
        <end position="145"/>
    </location>
</feature>
<accession>A0ABU6QMF1</accession>
<feature type="region of interest" description="Disordered" evidence="1">
    <location>
        <begin position="132"/>
        <end position="200"/>
    </location>
</feature>